<comment type="caution">
    <text evidence="10">Lacks conserved residue(s) required for the propagation of feature annotation.</text>
</comment>
<dbReference type="Pfam" id="PF04101">
    <property type="entry name" value="Glyco_tran_28_C"/>
    <property type="match status" value="1"/>
</dbReference>
<dbReference type="NCBIfam" id="TIGR01133">
    <property type="entry name" value="murG"/>
    <property type="match status" value="1"/>
</dbReference>
<keyword evidence="5 10" id="KW-0133">Cell shape</keyword>
<evidence type="ECO:0000256" key="2">
    <source>
        <dbReference type="ARBA" id="ARBA00022618"/>
    </source>
</evidence>
<evidence type="ECO:0000259" key="11">
    <source>
        <dbReference type="Pfam" id="PF03033"/>
    </source>
</evidence>
<feature type="binding site" evidence="10">
    <location>
        <begin position="12"/>
        <end position="14"/>
    </location>
    <ligand>
        <name>UDP-N-acetyl-alpha-D-glucosamine</name>
        <dbReference type="ChEBI" id="CHEBI:57705"/>
    </ligand>
</feature>
<evidence type="ECO:0000256" key="6">
    <source>
        <dbReference type="ARBA" id="ARBA00022984"/>
    </source>
</evidence>
<dbReference type="Gene3D" id="3.40.50.2000">
    <property type="entry name" value="Glycogen Phosphorylase B"/>
    <property type="match status" value="2"/>
</dbReference>
<name>A0A841QXH6_9FIRM</name>
<dbReference type="Proteomes" id="UP000591941">
    <property type="component" value="Unassembled WGS sequence"/>
</dbReference>
<protein>
    <recommendedName>
        <fullName evidence="10">UDP-N-acetylglucosamine--N-acetylmuramyl-(pentapeptide) pyrophosphoryl-undecaprenol N-acetylglucosamine transferase</fullName>
        <ecNumber evidence="10">2.4.1.227</ecNumber>
    </recommendedName>
    <alternativeName>
        <fullName evidence="10">Undecaprenyl-PP-MurNAc-pentapeptide-UDPGlcNAc GlcNAc transferase</fullName>
    </alternativeName>
</protein>
<dbReference type="EMBL" id="JACHHI010000001">
    <property type="protein sequence ID" value="MBB6477284.1"/>
    <property type="molecule type" value="Genomic_DNA"/>
</dbReference>
<dbReference type="PANTHER" id="PTHR21015">
    <property type="entry name" value="UDP-N-ACETYLGLUCOSAMINE--N-ACETYLMURAMYL-(PENTAPEPTIDE) PYROPHOSPHORYL-UNDECAPRENOL N-ACETYLGLUCOSAMINE TRANSFERASE 1"/>
    <property type="match status" value="1"/>
</dbReference>
<dbReference type="HAMAP" id="MF_00033">
    <property type="entry name" value="MurG"/>
    <property type="match status" value="1"/>
</dbReference>
<dbReference type="GO" id="GO:0005975">
    <property type="term" value="P:carbohydrate metabolic process"/>
    <property type="evidence" value="ECO:0007669"/>
    <property type="project" value="InterPro"/>
</dbReference>
<dbReference type="GO" id="GO:0009252">
    <property type="term" value="P:peptidoglycan biosynthetic process"/>
    <property type="evidence" value="ECO:0007669"/>
    <property type="project" value="UniProtKB-UniRule"/>
</dbReference>
<dbReference type="GO" id="GO:0050511">
    <property type="term" value="F:undecaprenyldiphospho-muramoylpentapeptide beta-N-acetylglucosaminyltransferase activity"/>
    <property type="evidence" value="ECO:0007669"/>
    <property type="project" value="UniProtKB-UniRule"/>
</dbReference>
<evidence type="ECO:0000256" key="9">
    <source>
        <dbReference type="ARBA" id="ARBA00023316"/>
    </source>
</evidence>
<evidence type="ECO:0000256" key="8">
    <source>
        <dbReference type="ARBA" id="ARBA00023306"/>
    </source>
</evidence>
<dbReference type="GeneID" id="93485596"/>
<comment type="pathway">
    <text evidence="10">Cell wall biogenesis; peptidoglycan biosynthesis.</text>
</comment>
<dbReference type="EC" id="2.4.1.227" evidence="10"/>
<keyword evidence="14" id="KW-1185">Reference proteome</keyword>
<keyword evidence="9 10" id="KW-0961">Cell wall biogenesis/degradation</keyword>
<dbReference type="Pfam" id="PF03033">
    <property type="entry name" value="Glyco_transf_28"/>
    <property type="match status" value="1"/>
</dbReference>
<accession>A0A841QXH6</accession>
<keyword evidence="4 10" id="KW-0808">Transferase</keyword>
<reference evidence="13 14" key="1">
    <citation type="submission" date="2020-08" db="EMBL/GenBank/DDBJ databases">
        <title>Genomic Encyclopedia of Type Strains, Phase IV (KMG-IV): sequencing the most valuable type-strain genomes for metagenomic binning, comparative biology and taxonomic classification.</title>
        <authorList>
            <person name="Goeker M."/>
        </authorList>
    </citation>
    <scope>NUCLEOTIDE SEQUENCE [LARGE SCALE GENOMIC DNA]</scope>
    <source>
        <strain evidence="13 14">DSM 21255</strain>
    </source>
</reference>
<dbReference type="InterPro" id="IPR006009">
    <property type="entry name" value="GlcNAc_MurG"/>
</dbReference>
<dbReference type="GO" id="GO:0051301">
    <property type="term" value="P:cell division"/>
    <property type="evidence" value="ECO:0007669"/>
    <property type="project" value="UniProtKB-KW"/>
</dbReference>
<comment type="caution">
    <text evidence="13">The sequence shown here is derived from an EMBL/GenBank/DDBJ whole genome shotgun (WGS) entry which is preliminary data.</text>
</comment>
<evidence type="ECO:0000259" key="12">
    <source>
        <dbReference type="Pfam" id="PF04101"/>
    </source>
</evidence>
<evidence type="ECO:0000256" key="5">
    <source>
        <dbReference type="ARBA" id="ARBA00022960"/>
    </source>
</evidence>
<dbReference type="GO" id="GO:0008360">
    <property type="term" value="P:regulation of cell shape"/>
    <property type="evidence" value="ECO:0007669"/>
    <property type="project" value="UniProtKB-KW"/>
</dbReference>
<comment type="subcellular location">
    <subcellularLocation>
        <location evidence="10">Cell membrane</location>
        <topology evidence="10">Peripheral membrane protein</topology>
        <orientation evidence="10">Cytoplasmic side</orientation>
    </subcellularLocation>
</comment>
<evidence type="ECO:0000256" key="10">
    <source>
        <dbReference type="HAMAP-Rule" id="MF_00033"/>
    </source>
</evidence>
<dbReference type="PANTHER" id="PTHR21015:SF22">
    <property type="entry name" value="GLYCOSYLTRANSFERASE"/>
    <property type="match status" value="1"/>
</dbReference>
<evidence type="ECO:0000256" key="1">
    <source>
        <dbReference type="ARBA" id="ARBA00022475"/>
    </source>
</evidence>
<dbReference type="InterPro" id="IPR007235">
    <property type="entry name" value="Glyco_trans_28_C"/>
</dbReference>
<dbReference type="InterPro" id="IPR004276">
    <property type="entry name" value="GlycoTrans_28_N"/>
</dbReference>
<proteinExistence type="inferred from homology"/>
<feature type="binding site" evidence="10">
    <location>
        <position position="299"/>
    </location>
    <ligand>
        <name>UDP-N-acetyl-alpha-D-glucosamine</name>
        <dbReference type="ChEBI" id="CHEBI:57705"/>
    </ligand>
</feature>
<organism evidence="13 14">
    <name type="scientific">Negativicoccus succinicivorans</name>
    <dbReference type="NCBI Taxonomy" id="620903"/>
    <lineage>
        <taxon>Bacteria</taxon>
        <taxon>Bacillati</taxon>
        <taxon>Bacillota</taxon>
        <taxon>Negativicutes</taxon>
        <taxon>Veillonellales</taxon>
        <taxon>Veillonellaceae</taxon>
        <taxon>Negativicoccus</taxon>
    </lineage>
</organism>
<feature type="domain" description="Glycosyl transferase family 28 C-terminal" evidence="12">
    <location>
        <begin position="191"/>
        <end position="357"/>
    </location>
</feature>
<keyword evidence="6 10" id="KW-0573">Peptidoglycan synthesis</keyword>
<keyword evidence="8 10" id="KW-0131">Cell cycle</keyword>
<dbReference type="RefSeq" id="WP_159821829.1">
    <property type="nucleotide sequence ID" value="NZ_CABWNB010000001.1"/>
</dbReference>
<dbReference type="SUPFAM" id="SSF53756">
    <property type="entry name" value="UDP-Glycosyltransferase/glycogen phosphorylase"/>
    <property type="match status" value="1"/>
</dbReference>
<evidence type="ECO:0000256" key="7">
    <source>
        <dbReference type="ARBA" id="ARBA00023136"/>
    </source>
</evidence>
<comment type="similarity">
    <text evidence="10">Belongs to the glycosyltransferase 28 family. MurG subfamily.</text>
</comment>
<feature type="domain" description="Glycosyltransferase family 28 N-terminal" evidence="11">
    <location>
        <begin position="5"/>
        <end position="143"/>
    </location>
</feature>
<evidence type="ECO:0000313" key="14">
    <source>
        <dbReference type="Proteomes" id="UP000591941"/>
    </source>
</evidence>
<feature type="binding site" evidence="10">
    <location>
        <position position="197"/>
    </location>
    <ligand>
        <name>UDP-N-acetyl-alpha-D-glucosamine</name>
        <dbReference type="ChEBI" id="CHEBI:57705"/>
    </ligand>
</feature>
<feature type="binding site" evidence="10">
    <location>
        <position position="125"/>
    </location>
    <ligand>
        <name>UDP-N-acetyl-alpha-D-glucosamine</name>
        <dbReference type="ChEBI" id="CHEBI:57705"/>
    </ligand>
</feature>
<feature type="binding site" evidence="10">
    <location>
        <position position="167"/>
    </location>
    <ligand>
        <name>UDP-N-acetyl-alpha-D-glucosamine</name>
        <dbReference type="ChEBI" id="CHEBI:57705"/>
    </ligand>
</feature>
<evidence type="ECO:0000256" key="4">
    <source>
        <dbReference type="ARBA" id="ARBA00022679"/>
    </source>
</evidence>
<dbReference type="CDD" id="cd03785">
    <property type="entry name" value="GT28_MurG"/>
    <property type="match status" value="1"/>
</dbReference>
<evidence type="ECO:0000313" key="13">
    <source>
        <dbReference type="EMBL" id="MBB6477284.1"/>
    </source>
</evidence>
<dbReference type="AlphaFoldDB" id="A0A841QXH6"/>
<comment type="catalytic activity">
    <reaction evidence="10">
        <text>di-trans,octa-cis-undecaprenyl diphospho-N-acetyl-alpha-D-muramoyl-L-alanyl-D-glutamyl-meso-2,6-diaminopimeloyl-D-alanyl-D-alanine + UDP-N-acetyl-alpha-D-glucosamine = di-trans,octa-cis-undecaprenyl diphospho-[N-acetyl-alpha-D-glucosaminyl-(1-&gt;4)]-N-acetyl-alpha-D-muramoyl-L-alanyl-D-glutamyl-meso-2,6-diaminopimeloyl-D-alanyl-D-alanine + UDP + H(+)</text>
        <dbReference type="Rhea" id="RHEA:31227"/>
        <dbReference type="ChEBI" id="CHEBI:15378"/>
        <dbReference type="ChEBI" id="CHEBI:57705"/>
        <dbReference type="ChEBI" id="CHEBI:58223"/>
        <dbReference type="ChEBI" id="CHEBI:61387"/>
        <dbReference type="ChEBI" id="CHEBI:61388"/>
        <dbReference type="EC" id="2.4.1.227"/>
    </reaction>
</comment>
<keyword evidence="7 10" id="KW-0472">Membrane</keyword>
<dbReference type="UniPathway" id="UPA00219"/>
<keyword evidence="2 10" id="KW-0132">Cell division</keyword>
<keyword evidence="3 10" id="KW-0328">Glycosyltransferase</keyword>
<dbReference type="GO" id="GO:0005886">
    <property type="term" value="C:plasma membrane"/>
    <property type="evidence" value="ECO:0007669"/>
    <property type="project" value="UniProtKB-SubCell"/>
</dbReference>
<comment type="function">
    <text evidence="10">Cell wall formation. Catalyzes the transfer of a GlcNAc subunit on undecaprenyl-pyrophosphoryl-MurNAc-pentapeptide (lipid intermediate I) to form undecaprenyl-pyrophosphoryl-MurNAc-(pentapeptide)GlcNAc (lipid intermediate II).</text>
</comment>
<gene>
    <name evidence="10" type="primary">murG</name>
    <name evidence="13" type="ORF">HNR45_000306</name>
</gene>
<dbReference type="OrthoDB" id="9808936at2"/>
<dbReference type="GO" id="GO:0071555">
    <property type="term" value="P:cell wall organization"/>
    <property type="evidence" value="ECO:0007669"/>
    <property type="project" value="UniProtKB-KW"/>
</dbReference>
<evidence type="ECO:0000256" key="3">
    <source>
        <dbReference type="ARBA" id="ARBA00022676"/>
    </source>
</evidence>
<keyword evidence="1 10" id="KW-1003">Cell membrane</keyword>
<sequence>MKRRVIISGGGTGGHIYPALTIADAIRQVTDVEFLYVGSENGLETELVPKANIPFISLRLHGFERRLTPQNGKTAWEALQSVVKAGAILRDFRPDIVIGTGGYVCGPMLLAAALSGVPTLIQEQNVVPGITNRLLSKVVRKIALGYEEAAAQFHQPKKIVVTGNPVRREILAAQRDVSRNRLGLPEDAFVLLAAGGSRGARVINQAMQEVLTRYQTNTEIVVMHVTGEQEYERFMQGFTLTGEKHKHLRVYPYLHTMPDALAAADLVVYRAGAVGLAELTALGRPSILVPYPYAAADHQRRNAAVLAQRGAAVVIENRDLTGALLYETIESLRQNRTRLESMASASRSLGRPQAAEDIAKLALSMMG</sequence>